<dbReference type="InterPro" id="IPR000515">
    <property type="entry name" value="MetI-like"/>
</dbReference>
<dbReference type="PANTHER" id="PTHR43879">
    <property type="entry name" value="ABC TRANSPORTER PERMEASE PROTEIN"/>
    <property type="match status" value="1"/>
</dbReference>
<evidence type="ECO:0000256" key="3">
    <source>
        <dbReference type="ARBA" id="ARBA00022989"/>
    </source>
</evidence>
<feature type="transmembrane region" description="Helical" evidence="5">
    <location>
        <begin position="107"/>
        <end position="128"/>
    </location>
</feature>
<dbReference type="HOGENOM" id="CLU_016047_1_2_6"/>
<evidence type="ECO:0000313" key="8">
    <source>
        <dbReference type="Proteomes" id="UP000000466"/>
    </source>
</evidence>
<dbReference type="EMBL" id="CP003746">
    <property type="protein sequence ID" value="AFU98018.1"/>
    <property type="molecule type" value="Genomic_DNA"/>
</dbReference>
<evidence type="ECO:0000256" key="1">
    <source>
        <dbReference type="ARBA" id="ARBA00004651"/>
    </source>
</evidence>
<reference evidence="7 8" key="1">
    <citation type="journal article" date="2013" name="Genome Announc.">
        <title>Complete genome sequence of Simiduia agarivorans SA1(T), a marine bacterium able to degrade a variety of polysaccharides.</title>
        <authorList>
            <person name="Lin S.Y."/>
            <person name="Shieh W.Y."/>
            <person name="Chen J.S."/>
            <person name="Tang S.L."/>
        </authorList>
    </citation>
    <scope>NUCLEOTIDE SEQUENCE [LARGE SCALE GENOMIC DNA]</scope>
    <source>
        <strain evidence="8">DSM 21679 / JCM 13881 / BCRC 17597 / SA1</strain>
    </source>
</reference>
<feature type="domain" description="ABC transmembrane type-1" evidence="6">
    <location>
        <begin position="72"/>
        <end position="264"/>
    </location>
</feature>
<dbReference type="AlphaFoldDB" id="K4KJ47"/>
<accession>K4KJ47</accession>
<keyword evidence="8" id="KW-1185">Reference proteome</keyword>
<comment type="similarity">
    <text evidence="5">Belongs to the binding-protein-dependent transport system permease family.</text>
</comment>
<dbReference type="Gene3D" id="1.10.3720.10">
    <property type="entry name" value="MetI-like"/>
    <property type="match status" value="1"/>
</dbReference>
<keyword evidence="4 5" id="KW-0472">Membrane</keyword>
<dbReference type="KEGG" id="saga:M5M_04045"/>
<comment type="subcellular location">
    <subcellularLocation>
        <location evidence="1 5">Cell membrane</location>
        <topology evidence="1 5">Multi-pass membrane protein</topology>
    </subcellularLocation>
</comment>
<feature type="transmembrane region" description="Helical" evidence="5">
    <location>
        <begin position="247"/>
        <end position="269"/>
    </location>
</feature>
<sequence>MGRVGLYVFLLISALYFIAPLYVIVGTSMKTMAEIRWGDMLALPESFNVQYWQHAWSSSCTGLNCDGLQAGFWNSVRILIPSVLLSVFIGALNGYALSFWRPRGANFLMAILVCGAFIPYQVLLYPLVRITNALDVYGSLQGIVLVHLIFSLPMTTLIFRNYYLTLPQELFKAARVDGAGFWRIFTSIVLPLSIPMLAVATILQVTNIWNDFLLGLIFAGKENLPMTVQLNNIVNSQLAERTYNTDMAATLLTAAVPLLVYFFSGKYFVRGIASGAVKG</sequence>
<feature type="transmembrane region" description="Helical" evidence="5">
    <location>
        <begin position="140"/>
        <end position="159"/>
    </location>
</feature>
<dbReference type="GO" id="GO:0055085">
    <property type="term" value="P:transmembrane transport"/>
    <property type="evidence" value="ECO:0007669"/>
    <property type="project" value="InterPro"/>
</dbReference>
<evidence type="ECO:0000313" key="7">
    <source>
        <dbReference type="EMBL" id="AFU98018.1"/>
    </source>
</evidence>
<feature type="transmembrane region" description="Helical" evidence="5">
    <location>
        <begin position="7"/>
        <end position="25"/>
    </location>
</feature>
<evidence type="ECO:0000256" key="5">
    <source>
        <dbReference type="RuleBase" id="RU363032"/>
    </source>
</evidence>
<evidence type="ECO:0000256" key="2">
    <source>
        <dbReference type="ARBA" id="ARBA00022692"/>
    </source>
</evidence>
<gene>
    <name evidence="7" type="ordered locus">M5M_04045</name>
</gene>
<feature type="transmembrane region" description="Helical" evidence="5">
    <location>
        <begin position="180"/>
        <end position="203"/>
    </location>
</feature>
<keyword evidence="5" id="KW-0813">Transport</keyword>
<dbReference type="eggNOG" id="COG0395">
    <property type="taxonomic scope" value="Bacteria"/>
</dbReference>
<keyword evidence="3 5" id="KW-1133">Transmembrane helix</keyword>
<feature type="transmembrane region" description="Helical" evidence="5">
    <location>
        <begin position="78"/>
        <end position="100"/>
    </location>
</feature>
<dbReference type="PROSITE" id="PS50928">
    <property type="entry name" value="ABC_TM1"/>
    <property type="match status" value="1"/>
</dbReference>
<keyword evidence="2 5" id="KW-0812">Transmembrane</keyword>
<organism evidence="7 8">
    <name type="scientific">Simiduia agarivorans (strain DSM 21679 / JCM 13881 / BCRC 17597 / SA1)</name>
    <dbReference type="NCBI Taxonomy" id="1117647"/>
    <lineage>
        <taxon>Bacteria</taxon>
        <taxon>Pseudomonadati</taxon>
        <taxon>Pseudomonadota</taxon>
        <taxon>Gammaproteobacteria</taxon>
        <taxon>Cellvibrionales</taxon>
        <taxon>Cellvibrionaceae</taxon>
        <taxon>Simiduia</taxon>
    </lineage>
</organism>
<dbReference type="CDD" id="cd06261">
    <property type="entry name" value="TM_PBP2"/>
    <property type="match status" value="1"/>
</dbReference>
<dbReference type="STRING" id="1117647.M5M_04045"/>
<dbReference type="InterPro" id="IPR035906">
    <property type="entry name" value="MetI-like_sf"/>
</dbReference>
<evidence type="ECO:0000259" key="6">
    <source>
        <dbReference type="PROSITE" id="PS50928"/>
    </source>
</evidence>
<dbReference type="GO" id="GO:0005886">
    <property type="term" value="C:plasma membrane"/>
    <property type="evidence" value="ECO:0007669"/>
    <property type="project" value="UniProtKB-SubCell"/>
</dbReference>
<evidence type="ECO:0000256" key="4">
    <source>
        <dbReference type="ARBA" id="ARBA00023136"/>
    </source>
</evidence>
<dbReference type="PANTHER" id="PTHR43879:SF1">
    <property type="entry name" value="GLUCOSE IMPORT SYSTEM PERMEASE PROTEIN GLCU"/>
    <property type="match status" value="1"/>
</dbReference>
<dbReference type="Proteomes" id="UP000000466">
    <property type="component" value="Chromosome"/>
</dbReference>
<proteinExistence type="inferred from homology"/>
<protein>
    <submittedName>
        <fullName evidence="7">Binding-protein-dependent transport system inner membrane protein</fullName>
    </submittedName>
</protein>
<dbReference type="SUPFAM" id="SSF161098">
    <property type="entry name" value="MetI-like"/>
    <property type="match status" value="1"/>
</dbReference>
<name>K4KJ47_SIMAS</name>
<dbReference type="Pfam" id="PF00528">
    <property type="entry name" value="BPD_transp_1"/>
    <property type="match status" value="1"/>
</dbReference>